<organism evidence="1">
    <name type="scientific">Timema genevievae</name>
    <name type="common">Walking stick</name>
    <dbReference type="NCBI Taxonomy" id="629358"/>
    <lineage>
        <taxon>Eukaryota</taxon>
        <taxon>Metazoa</taxon>
        <taxon>Ecdysozoa</taxon>
        <taxon>Arthropoda</taxon>
        <taxon>Hexapoda</taxon>
        <taxon>Insecta</taxon>
        <taxon>Pterygota</taxon>
        <taxon>Neoptera</taxon>
        <taxon>Polyneoptera</taxon>
        <taxon>Phasmatodea</taxon>
        <taxon>Timematodea</taxon>
        <taxon>Timematoidea</taxon>
        <taxon>Timematidae</taxon>
        <taxon>Timema</taxon>
    </lineage>
</organism>
<sequence>MEKQLQKQKIVRQKTTVTLCREERNQFCWLIVTEEAESSDDEEEEVGYTTQPTIKVSEVKDHLNFVIQYVEQSANENVFAYYEHLQHFHQLLPEEISSKQTQQKINYFFKPMNVSNQHEPGPPCSKD</sequence>
<dbReference type="AlphaFoldDB" id="A0A7R9K000"/>
<evidence type="ECO:0000313" key="1">
    <source>
        <dbReference type="EMBL" id="CAD7596814.1"/>
    </source>
</evidence>
<dbReference type="EMBL" id="OE841700">
    <property type="protein sequence ID" value="CAD7596814.1"/>
    <property type="molecule type" value="Genomic_DNA"/>
</dbReference>
<gene>
    <name evidence="1" type="ORF">TGEB3V08_LOCUS6536</name>
</gene>
<protein>
    <submittedName>
        <fullName evidence="1">Uncharacterized protein</fullName>
    </submittedName>
</protein>
<name>A0A7R9K000_TIMGE</name>
<proteinExistence type="predicted"/>
<reference evidence="1" key="1">
    <citation type="submission" date="2020-11" db="EMBL/GenBank/DDBJ databases">
        <authorList>
            <person name="Tran Van P."/>
        </authorList>
    </citation>
    <scope>NUCLEOTIDE SEQUENCE</scope>
</reference>
<accession>A0A7R9K000</accession>